<dbReference type="EMBL" id="JANUCP010000002">
    <property type="protein sequence ID" value="MCS3918525.1"/>
    <property type="molecule type" value="Genomic_DNA"/>
</dbReference>
<gene>
    <name evidence="2" type="ORF">M2350_000925</name>
</gene>
<keyword evidence="3" id="KW-1185">Reference proteome</keyword>
<evidence type="ECO:0000313" key="3">
    <source>
        <dbReference type="Proteomes" id="UP001204798"/>
    </source>
</evidence>
<sequence length="29" mass="3182">MADAAPTGVIVKGHGTWDMGHEEEETEKR</sequence>
<dbReference type="Proteomes" id="UP001204798">
    <property type="component" value="Unassembled WGS sequence"/>
</dbReference>
<proteinExistence type="predicted"/>
<evidence type="ECO:0000313" key="2">
    <source>
        <dbReference type="EMBL" id="MCS3918525.1"/>
    </source>
</evidence>
<organism evidence="2 3">
    <name type="scientific">Candidatus Fervidibacter sacchari</name>
    <dbReference type="NCBI Taxonomy" id="1448929"/>
    <lineage>
        <taxon>Bacteria</taxon>
        <taxon>Candidatus Fervidibacterota</taxon>
        <taxon>Candidatus Fervidibacter</taxon>
    </lineage>
</organism>
<comment type="caution">
    <text evidence="2">The sequence shown here is derived from an EMBL/GenBank/DDBJ whole genome shotgun (WGS) entry which is preliminary data.</text>
</comment>
<feature type="region of interest" description="Disordered" evidence="1">
    <location>
        <begin position="1"/>
        <end position="29"/>
    </location>
</feature>
<evidence type="ECO:0000256" key="1">
    <source>
        <dbReference type="SAM" id="MobiDB-lite"/>
    </source>
</evidence>
<reference evidence="2 3" key="1">
    <citation type="submission" date="2022-08" db="EMBL/GenBank/DDBJ databases">
        <title>Bacterial and archaeal communities from various locations to study Microbial Dark Matter (Phase II).</title>
        <authorList>
            <person name="Stepanauskas R."/>
        </authorList>
    </citation>
    <scope>NUCLEOTIDE SEQUENCE [LARGE SCALE GENOMIC DNA]</scope>
    <source>
        <strain evidence="2 3">PD1</strain>
    </source>
</reference>
<protein>
    <submittedName>
        <fullName evidence="2">Uncharacterized protein</fullName>
    </submittedName>
</protein>
<accession>A0ABT2EKY2</accession>
<name>A0ABT2EKY2_9BACT</name>